<reference evidence="3 4" key="1">
    <citation type="journal article" date="2018" name="Nat. Ecol. Evol.">
        <title>Shark genomes provide insights into elasmobranch evolution and the origin of vertebrates.</title>
        <authorList>
            <person name="Hara Y"/>
            <person name="Yamaguchi K"/>
            <person name="Onimaru K"/>
            <person name="Kadota M"/>
            <person name="Koyanagi M"/>
            <person name="Keeley SD"/>
            <person name="Tatsumi K"/>
            <person name="Tanaka K"/>
            <person name="Motone F"/>
            <person name="Kageyama Y"/>
            <person name="Nozu R"/>
            <person name="Adachi N"/>
            <person name="Nishimura O"/>
            <person name="Nakagawa R"/>
            <person name="Tanegashima C"/>
            <person name="Kiyatake I"/>
            <person name="Matsumoto R"/>
            <person name="Murakumo K"/>
            <person name="Nishida K"/>
            <person name="Terakita A"/>
            <person name="Kuratani S"/>
            <person name="Sato K"/>
            <person name="Hyodo S Kuraku.S."/>
        </authorList>
    </citation>
    <scope>NUCLEOTIDE SEQUENCE [LARGE SCALE GENOMIC DNA]</scope>
</reference>
<dbReference type="InterPro" id="IPR036179">
    <property type="entry name" value="Ig-like_dom_sf"/>
</dbReference>
<dbReference type="PANTHER" id="PTHR19944:SF86">
    <property type="entry name" value="HLA CLASS II HISTOCOMPATIBILITY ANTIGEN, DR ALPHA CHAIN"/>
    <property type="match status" value="1"/>
</dbReference>
<dbReference type="OMA" id="ACVITHE"/>
<comment type="caution">
    <text evidence="3">The sequence shown here is derived from an EMBL/GenBank/DDBJ whole genome shotgun (WGS) entry which is preliminary data.</text>
</comment>
<dbReference type="OrthoDB" id="9949628at2759"/>
<evidence type="ECO:0000256" key="1">
    <source>
        <dbReference type="SAM" id="Phobius"/>
    </source>
</evidence>
<evidence type="ECO:0000259" key="2">
    <source>
        <dbReference type="PROSITE" id="PS50835"/>
    </source>
</evidence>
<dbReference type="EMBL" id="BEZZ01004761">
    <property type="protein sequence ID" value="GCC19102.1"/>
    <property type="molecule type" value="Genomic_DNA"/>
</dbReference>
<keyword evidence="4" id="KW-1185">Reference proteome</keyword>
<dbReference type="Pfam" id="PF07654">
    <property type="entry name" value="C1-set"/>
    <property type="match status" value="1"/>
</dbReference>
<dbReference type="Proteomes" id="UP000287033">
    <property type="component" value="Unassembled WGS sequence"/>
</dbReference>
<dbReference type="InterPro" id="IPR003006">
    <property type="entry name" value="Ig/MHC_CS"/>
</dbReference>
<dbReference type="InterPro" id="IPR050160">
    <property type="entry name" value="MHC/Immunoglobulin"/>
</dbReference>
<keyword evidence="1" id="KW-0472">Membrane</keyword>
<feature type="domain" description="Ig-like" evidence="2">
    <location>
        <begin position="1"/>
        <end position="91"/>
    </location>
</feature>
<proteinExistence type="predicted"/>
<protein>
    <recommendedName>
        <fullName evidence="2">Ig-like domain-containing protein</fullName>
    </recommendedName>
</protein>
<sequence>VGEVFLYPQSTVEWGVPNVLVCLVTGLFPPSVSVSLHLDGARLGSHLNSSKAVFGEDWRFWALWYAHILPRPGHLYSCTVRHNMSQEDSVVYWEPETTDVWEESVQDSAQLAVLACGLLVGILGVIAGIILCVWKPVGGS</sequence>
<accession>A0A401RLR5</accession>
<dbReference type="Gene3D" id="2.60.40.10">
    <property type="entry name" value="Immunoglobulins"/>
    <property type="match status" value="1"/>
</dbReference>
<dbReference type="PROSITE" id="PS00290">
    <property type="entry name" value="IG_MHC"/>
    <property type="match status" value="1"/>
</dbReference>
<name>A0A401RLR5_CHIPU</name>
<organism evidence="3 4">
    <name type="scientific">Chiloscyllium punctatum</name>
    <name type="common">Brownbanded bambooshark</name>
    <name type="synonym">Hemiscyllium punctatum</name>
    <dbReference type="NCBI Taxonomy" id="137246"/>
    <lineage>
        <taxon>Eukaryota</taxon>
        <taxon>Metazoa</taxon>
        <taxon>Chordata</taxon>
        <taxon>Craniata</taxon>
        <taxon>Vertebrata</taxon>
        <taxon>Chondrichthyes</taxon>
        <taxon>Elasmobranchii</taxon>
        <taxon>Galeomorphii</taxon>
        <taxon>Galeoidea</taxon>
        <taxon>Orectolobiformes</taxon>
        <taxon>Hemiscylliidae</taxon>
        <taxon>Chiloscyllium</taxon>
    </lineage>
</organism>
<keyword evidence="1" id="KW-0812">Transmembrane</keyword>
<feature type="non-terminal residue" evidence="3">
    <location>
        <position position="1"/>
    </location>
</feature>
<dbReference type="PROSITE" id="PS50835">
    <property type="entry name" value="IG_LIKE"/>
    <property type="match status" value="1"/>
</dbReference>
<evidence type="ECO:0000313" key="3">
    <source>
        <dbReference type="EMBL" id="GCC19102.1"/>
    </source>
</evidence>
<dbReference type="SUPFAM" id="SSF48726">
    <property type="entry name" value="Immunoglobulin"/>
    <property type="match status" value="1"/>
</dbReference>
<dbReference type="InterPro" id="IPR013783">
    <property type="entry name" value="Ig-like_fold"/>
</dbReference>
<dbReference type="InterPro" id="IPR007110">
    <property type="entry name" value="Ig-like_dom"/>
</dbReference>
<keyword evidence="1" id="KW-1133">Transmembrane helix</keyword>
<gene>
    <name evidence="3" type="ORF">chiPu_0021768</name>
</gene>
<dbReference type="SMART" id="SM00407">
    <property type="entry name" value="IGc1"/>
    <property type="match status" value="1"/>
</dbReference>
<dbReference type="AlphaFoldDB" id="A0A401RLR5"/>
<dbReference type="InterPro" id="IPR003597">
    <property type="entry name" value="Ig_C1-set"/>
</dbReference>
<feature type="transmembrane region" description="Helical" evidence="1">
    <location>
        <begin position="111"/>
        <end position="134"/>
    </location>
</feature>
<evidence type="ECO:0000313" key="4">
    <source>
        <dbReference type="Proteomes" id="UP000287033"/>
    </source>
</evidence>
<dbReference type="PANTHER" id="PTHR19944">
    <property type="entry name" value="MHC CLASS II-RELATED"/>
    <property type="match status" value="1"/>
</dbReference>